<dbReference type="InterPro" id="IPR019659">
    <property type="entry name" value="DUF2514"/>
</dbReference>
<name>A0A6J5NMZ7_9CAUD</name>
<feature type="compositionally biased region" description="Polar residues" evidence="1">
    <location>
        <begin position="100"/>
        <end position="109"/>
    </location>
</feature>
<feature type="region of interest" description="Disordered" evidence="1">
    <location>
        <begin position="88"/>
        <end position="122"/>
    </location>
</feature>
<dbReference type="EMBL" id="LR796676">
    <property type="protein sequence ID" value="CAB4158781.1"/>
    <property type="molecule type" value="Genomic_DNA"/>
</dbReference>
<protein>
    <recommendedName>
        <fullName evidence="3">Spanin, inner membrane subunit</fullName>
    </recommendedName>
</protein>
<evidence type="ECO:0000313" key="2">
    <source>
        <dbReference type="EMBL" id="CAB4158781.1"/>
    </source>
</evidence>
<evidence type="ECO:0008006" key="3">
    <source>
        <dbReference type="Google" id="ProtNLM"/>
    </source>
</evidence>
<evidence type="ECO:0000256" key="1">
    <source>
        <dbReference type="SAM" id="MobiDB-lite"/>
    </source>
</evidence>
<proteinExistence type="predicted"/>
<reference evidence="2" key="1">
    <citation type="submission" date="2020-04" db="EMBL/GenBank/DDBJ databases">
        <authorList>
            <person name="Chiriac C."/>
            <person name="Salcher M."/>
            <person name="Ghai R."/>
            <person name="Kavagutti S V."/>
        </authorList>
    </citation>
    <scope>NUCLEOTIDE SEQUENCE</scope>
</reference>
<dbReference type="Pfam" id="PF10721">
    <property type="entry name" value="DUF2514"/>
    <property type="match status" value="1"/>
</dbReference>
<organism evidence="2">
    <name type="scientific">uncultured Caudovirales phage</name>
    <dbReference type="NCBI Taxonomy" id="2100421"/>
    <lineage>
        <taxon>Viruses</taxon>
        <taxon>Duplodnaviria</taxon>
        <taxon>Heunggongvirae</taxon>
        <taxon>Uroviricota</taxon>
        <taxon>Caudoviricetes</taxon>
        <taxon>Peduoviridae</taxon>
        <taxon>Maltschvirus</taxon>
        <taxon>Maltschvirus maltsch</taxon>
    </lineage>
</organism>
<sequence>MMNPWVILGFVVAIIGAAGAGYYQGNEAGQAKVQQAWDKERAAQEAEYAAAQAAARQKEQALQANANQLRQEKDREIRNLNARATALANSMRDRSERPATETSAVSSTADARPSTAGCTGKELYRPDGEFLAREAARGDEARLLLKQCRDQYETVIQMLMETK</sequence>
<gene>
    <name evidence="2" type="ORF">UFOVP713_23</name>
</gene>
<accession>A0A6J5NMZ7</accession>